<dbReference type="Pfam" id="PF12833">
    <property type="entry name" value="HTH_18"/>
    <property type="match status" value="1"/>
</dbReference>
<dbReference type="GO" id="GO:0043565">
    <property type="term" value="F:sequence-specific DNA binding"/>
    <property type="evidence" value="ECO:0007669"/>
    <property type="project" value="InterPro"/>
</dbReference>
<organism evidence="5 6">
    <name type="scientific">Algoriphagus zhangzhouensis</name>
    <dbReference type="NCBI Taxonomy" id="1073327"/>
    <lineage>
        <taxon>Bacteria</taxon>
        <taxon>Pseudomonadati</taxon>
        <taxon>Bacteroidota</taxon>
        <taxon>Cytophagia</taxon>
        <taxon>Cytophagales</taxon>
        <taxon>Cyclobacteriaceae</taxon>
        <taxon>Algoriphagus</taxon>
    </lineage>
</organism>
<dbReference type="SUPFAM" id="SSF51215">
    <property type="entry name" value="Regulatory protein AraC"/>
    <property type="match status" value="1"/>
</dbReference>
<dbReference type="Gene3D" id="1.10.10.60">
    <property type="entry name" value="Homeodomain-like"/>
    <property type="match status" value="1"/>
</dbReference>
<dbReference type="InterPro" id="IPR020449">
    <property type="entry name" value="Tscrpt_reg_AraC-type_HTH"/>
</dbReference>
<keyword evidence="3" id="KW-0804">Transcription</keyword>
<protein>
    <submittedName>
        <fullName evidence="5">Transcriptional regulator, AraC family</fullName>
    </submittedName>
</protein>
<dbReference type="STRING" id="1073327.SAMN04488108_0430"/>
<dbReference type="AlphaFoldDB" id="A0A1M7Z4U2"/>
<dbReference type="PRINTS" id="PR00032">
    <property type="entry name" value="HTHARAC"/>
</dbReference>
<dbReference type="PANTHER" id="PTHR43280:SF32">
    <property type="entry name" value="TRANSCRIPTIONAL REGULATORY PROTEIN"/>
    <property type="match status" value="1"/>
</dbReference>
<dbReference type="PROSITE" id="PS01124">
    <property type="entry name" value="HTH_ARAC_FAMILY_2"/>
    <property type="match status" value="1"/>
</dbReference>
<dbReference type="EMBL" id="FRXN01000001">
    <property type="protein sequence ID" value="SHO59889.1"/>
    <property type="molecule type" value="Genomic_DNA"/>
</dbReference>
<dbReference type="GO" id="GO:0003700">
    <property type="term" value="F:DNA-binding transcription factor activity"/>
    <property type="evidence" value="ECO:0007669"/>
    <property type="project" value="InterPro"/>
</dbReference>
<keyword evidence="1" id="KW-0805">Transcription regulation</keyword>
<evidence type="ECO:0000313" key="6">
    <source>
        <dbReference type="Proteomes" id="UP000184609"/>
    </source>
</evidence>
<dbReference type="PANTHER" id="PTHR43280">
    <property type="entry name" value="ARAC-FAMILY TRANSCRIPTIONAL REGULATOR"/>
    <property type="match status" value="1"/>
</dbReference>
<sequence length="292" mass="34006">MKKSQFPIYSIPDFDKQSQEPEIFYYSDLLSHCQKHQFIQKSHKHDFFLVVYFTKGIGTHQIDFEDYPVKPGMLFCLRPGQVHNWNLTEETDGHILLFNTTFLSNHSSFGNSIHFPVFQNPFIQIPENSNLDLQIKEVFQKIKFESSQKHWLGGELTRFSVLEILILCSRKLIDQGFKPTAFSPNQSEVLPAEKLLESSFSMHHEVSFYAEQMGIGVKKLNELTRSQFNVSAHTWIMNRVMLEAKRVLSYDTSPVQEIAANLGFDDPSYFSRWFKKGTGLTPEQFRKKLLNH</sequence>
<keyword evidence="2" id="KW-0238">DNA-binding</keyword>
<dbReference type="SUPFAM" id="SSF46689">
    <property type="entry name" value="Homeodomain-like"/>
    <property type="match status" value="1"/>
</dbReference>
<dbReference type="RefSeq" id="WP_073570098.1">
    <property type="nucleotide sequence ID" value="NZ_FRXN01000001.1"/>
</dbReference>
<gene>
    <name evidence="5" type="ORF">SAMN04488108_0430</name>
</gene>
<dbReference type="OrthoDB" id="9793451at2"/>
<dbReference type="Pfam" id="PF02311">
    <property type="entry name" value="AraC_binding"/>
    <property type="match status" value="1"/>
</dbReference>
<proteinExistence type="predicted"/>
<dbReference type="SMART" id="SM00342">
    <property type="entry name" value="HTH_ARAC"/>
    <property type="match status" value="1"/>
</dbReference>
<keyword evidence="6" id="KW-1185">Reference proteome</keyword>
<evidence type="ECO:0000313" key="5">
    <source>
        <dbReference type="EMBL" id="SHO59889.1"/>
    </source>
</evidence>
<evidence type="ECO:0000256" key="3">
    <source>
        <dbReference type="ARBA" id="ARBA00023163"/>
    </source>
</evidence>
<dbReference type="InterPro" id="IPR003313">
    <property type="entry name" value="AraC-bd"/>
</dbReference>
<evidence type="ECO:0000256" key="2">
    <source>
        <dbReference type="ARBA" id="ARBA00023125"/>
    </source>
</evidence>
<feature type="domain" description="HTH araC/xylS-type" evidence="4">
    <location>
        <begin position="190"/>
        <end position="288"/>
    </location>
</feature>
<dbReference type="InterPro" id="IPR037923">
    <property type="entry name" value="HTH-like"/>
</dbReference>
<dbReference type="InterPro" id="IPR018060">
    <property type="entry name" value="HTH_AraC"/>
</dbReference>
<dbReference type="Gene3D" id="2.60.120.10">
    <property type="entry name" value="Jelly Rolls"/>
    <property type="match status" value="1"/>
</dbReference>
<dbReference type="InterPro" id="IPR014710">
    <property type="entry name" value="RmlC-like_jellyroll"/>
</dbReference>
<dbReference type="Proteomes" id="UP000184609">
    <property type="component" value="Unassembled WGS sequence"/>
</dbReference>
<evidence type="ECO:0000256" key="1">
    <source>
        <dbReference type="ARBA" id="ARBA00023015"/>
    </source>
</evidence>
<name>A0A1M7Z4U2_9BACT</name>
<evidence type="ECO:0000259" key="4">
    <source>
        <dbReference type="PROSITE" id="PS01124"/>
    </source>
</evidence>
<dbReference type="InterPro" id="IPR009057">
    <property type="entry name" value="Homeodomain-like_sf"/>
</dbReference>
<accession>A0A1M7Z4U2</accession>
<reference evidence="5" key="1">
    <citation type="submission" date="2016-12" db="EMBL/GenBank/DDBJ databases">
        <authorList>
            <person name="Song W.-J."/>
            <person name="Kurnit D.M."/>
        </authorList>
    </citation>
    <scope>NUCLEOTIDE SEQUENCE [LARGE SCALE GENOMIC DNA]</scope>
    <source>
        <strain evidence="5">DSM 25035</strain>
    </source>
</reference>